<evidence type="ECO:0000313" key="8">
    <source>
        <dbReference type="EMBL" id="TXS94204.1"/>
    </source>
</evidence>
<dbReference type="GO" id="GO:0008053">
    <property type="term" value="P:mitochondrial fusion"/>
    <property type="evidence" value="ECO:0007669"/>
    <property type="project" value="TreeGrafter"/>
</dbReference>
<dbReference type="Proteomes" id="UP000321039">
    <property type="component" value="Unassembled WGS sequence"/>
</dbReference>
<dbReference type="AlphaFoldDB" id="A0A5C9A2H5"/>
<comment type="subcellular location">
    <subcellularLocation>
        <location evidence="1">Membrane</location>
    </subcellularLocation>
</comment>
<dbReference type="PANTHER" id="PTHR10465">
    <property type="entry name" value="TRANSMEMBRANE GTPASE FZO1"/>
    <property type="match status" value="1"/>
</dbReference>
<keyword evidence="5 6" id="KW-0472">Membrane</keyword>
<gene>
    <name evidence="8" type="ORF">FV139_11450</name>
</gene>
<dbReference type="EMBL" id="VRZA01000003">
    <property type="protein sequence ID" value="TXS94204.1"/>
    <property type="molecule type" value="Genomic_DNA"/>
</dbReference>
<organism evidence="8 9">
    <name type="scientific">Parahaliea maris</name>
    <dbReference type="NCBI Taxonomy" id="2716870"/>
    <lineage>
        <taxon>Bacteria</taxon>
        <taxon>Pseudomonadati</taxon>
        <taxon>Pseudomonadota</taxon>
        <taxon>Gammaproteobacteria</taxon>
        <taxon>Cellvibrionales</taxon>
        <taxon>Halieaceae</taxon>
        <taxon>Parahaliea</taxon>
    </lineage>
</organism>
<proteinExistence type="predicted"/>
<dbReference type="PANTHER" id="PTHR10465:SF0">
    <property type="entry name" value="SARCALUMENIN"/>
    <property type="match status" value="1"/>
</dbReference>
<sequence length="493" mass="55657">MRPILPRGGNGKPGGLNLARSTTQERIKRLEAHLRQENPILAGCVKSFQRLDRVARKLGLMERDSSYATQVSWWPVISLLGTFSAGKSTFINQYAGENLQRTGNQAVDDKFTVVCYGTGGASTSLPGLALDSDPRFPFYQISLDIERVAEGEGRRVDSYLQLKTLQAEHLRGKILIDSPGFDADQQRNSTLVITEHIINLSDLVLVFFDARHPEPGAMADTLKHLVAETVKRPDATKFLYILNQIDNTAREDNPEEVVAAWQRALAQHGLTAGRFYRIYARGAALPIKDDQIRQRLERKRDEDLAEIEARIHQVEVERAYRVVGVLDKTARHLRDTIVPRLTEARRAWRRRTFWYSLPVFSLLIGLFLWWSIGGGHWEGFHLLPFTGLSLPEQLTVGAVLAVLLCLIYYPLRALAGAAAQRKLAKDESLGPDRDQVLRAFDWNRKAWWNSLADANPRGWGRWRRRQLDKVLSEADGFVQALNDCYARPSGGDG</sequence>
<feature type="transmembrane region" description="Helical" evidence="6">
    <location>
        <begin position="353"/>
        <end position="373"/>
    </location>
</feature>
<comment type="caution">
    <text evidence="8">The sequence shown here is derived from an EMBL/GenBank/DDBJ whole genome shotgun (WGS) entry which is preliminary data.</text>
</comment>
<dbReference type="InterPro" id="IPR027417">
    <property type="entry name" value="P-loop_NTPase"/>
</dbReference>
<evidence type="ECO:0000256" key="1">
    <source>
        <dbReference type="ARBA" id="ARBA00004370"/>
    </source>
</evidence>
<dbReference type="SUPFAM" id="SSF52540">
    <property type="entry name" value="P-loop containing nucleoside triphosphate hydrolases"/>
    <property type="match status" value="1"/>
</dbReference>
<protein>
    <submittedName>
        <fullName evidence="8">Dynamin family protein</fullName>
    </submittedName>
</protein>
<evidence type="ECO:0000256" key="5">
    <source>
        <dbReference type="ARBA" id="ARBA00023136"/>
    </source>
</evidence>
<keyword evidence="4" id="KW-0342">GTP-binding</keyword>
<evidence type="ECO:0000256" key="4">
    <source>
        <dbReference type="ARBA" id="ARBA00023134"/>
    </source>
</evidence>
<keyword evidence="6" id="KW-1133">Transmembrane helix</keyword>
<dbReference type="Gene3D" id="3.40.50.300">
    <property type="entry name" value="P-loop containing nucleotide triphosphate hydrolases"/>
    <property type="match status" value="1"/>
</dbReference>
<evidence type="ECO:0000256" key="2">
    <source>
        <dbReference type="ARBA" id="ARBA00022741"/>
    </source>
</evidence>
<dbReference type="Pfam" id="PF00350">
    <property type="entry name" value="Dynamin_N"/>
    <property type="match status" value="1"/>
</dbReference>
<feature type="domain" description="Dynamin N-terminal" evidence="7">
    <location>
        <begin position="77"/>
        <end position="243"/>
    </location>
</feature>
<evidence type="ECO:0000256" key="3">
    <source>
        <dbReference type="ARBA" id="ARBA00022801"/>
    </source>
</evidence>
<accession>A0A5C9A2H5</accession>
<dbReference type="InterPro" id="IPR027094">
    <property type="entry name" value="Mitofusin_fam"/>
</dbReference>
<keyword evidence="6" id="KW-0812">Transmembrane</keyword>
<name>A0A5C9A2H5_9GAMM</name>
<evidence type="ECO:0000259" key="7">
    <source>
        <dbReference type="Pfam" id="PF00350"/>
    </source>
</evidence>
<dbReference type="GO" id="GO:0003924">
    <property type="term" value="F:GTPase activity"/>
    <property type="evidence" value="ECO:0007669"/>
    <property type="project" value="InterPro"/>
</dbReference>
<dbReference type="GO" id="GO:0005525">
    <property type="term" value="F:GTP binding"/>
    <property type="evidence" value="ECO:0007669"/>
    <property type="project" value="UniProtKB-KW"/>
</dbReference>
<keyword evidence="3" id="KW-0378">Hydrolase</keyword>
<dbReference type="GO" id="GO:0016020">
    <property type="term" value="C:membrane"/>
    <property type="evidence" value="ECO:0007669"/>
    <property type="project" value="UniProtKB-SubCell"/>
</dbReference>
<feature type="transmembrane region" description="Helical" evidence="6">
    <location>
        <begin position="393"/>
        <end position="411"/>
    </location>
</feature>
<dbReference type="InterPro" id="IPR045063">
    <property type="entry name" value="Dynamin_N"/>
</dbReference>
<reference evidence="8 9" key="1">
    <citation type="submission" date="2019-08" db="EMBL/GenBank/DDBJ databases">
        <title>Parahaliea maris sp. nov., isolated from the surface seawater.</title>
        <authorList>
            <person name="Liu Y."/>
        </authorList>
    </citation>
    <scope>NUCLEOTIDE SEQUENCE [LARGE SCALE GENOMIC DNA]</scope>
    <source>
        <strain evidence="8 9">HSLHS9</strain>
    </source>
</reference>
<evidence type="ECO:0000256" key="6">
    <source>
        <dbReference type="SAM" id="Phobius"/>
    </source>
</evidence>
<keyword evidence="9" id="KW-1185">Reference proteome</keyword>
<keyword evidence="2" id="KW-0547">Nucleotide-binding</keyword>
<evidence type="ECO:0000313" key="9">
    <source>
        <dbReference type="Proteomes" id="UP000321039"/>
    </source>
</evidence>